<evidence type="ECO:0000313" key="9">
    <source>
        <dbReference type="Proteomes" id="UP000264820"/>
    </source>
</evidence>
<accession>A0A3Q2XYF3</accession>
<dbReference type="AlphaFoldDB" id="A0A3Q2XYF3"/>
<keyword evidence="5 7" id="KW-1133">Transmembrane helix</keyword>
<feature type="transmembrane region" description="Helical" evidence="7">
    <location>
        <begin position="193"/>
        <end position="214"/>
    </location>
</feature>
<dbReference type="PANTHER" id="PTHR16024:SF19">
    <property type="entry name" value="XK-RELATED PROTEIN"/>
    <property type="match status" value="1"/>
</dbReference>
<reference evidence="8" key="1">
    <citation type="submission" date="2025-08" db="UniProtKB">
        <authorList>
            <consortium name="Ensembl"/>
        </authorList>
    </citation>
    <scope>IDENTIFICATION</scope>
</reference>
<feature type="transmembrane region" description="Helical" evidence="7">
    <location>
        <begin position="309"/>
        <end position="335"/>
    </location>
</feature>
<feature type="transmembrane region" description="Helical" evidence="7">
    <location>
        <begin position="280"/>
        <end position="297"/>
    </location>
</feature>
<evidence type="ECO:0000256" key="1">
    <source>
        <dbReference type="ARBA" id="ARBA00004651"/>
    </source>
</evidence>
<dbReference type="OMA" id="LWFWKMS"/>
<feature type="transmembrane region" description="Helical" evidence="7">
    <location>
        <begin position="220"/>
        <end position="239"/>
    </location>
</feature>
<dbReference type="PANTHER" id="PTHR16024">
    <property type="entry name" value="XK-RELATED PROTEIN"/>
    <property type="match status" value="1"/>
</dbReference>
<evidence type="ECO:0000313" key="8">
    <source>
        <dbReference type="Ensembl" id="ENSHCOP00000010025.1"/>
    </source>
</evidence>
<dbReference type="GO" id="GO:0005886">
    <property type="term" value="C:plasma membrane"/>
    <property type="evidence" value="ECO:0007669"/>
    <property type="project" value="UniProtKB-SubCell"/>
</dbReference>
<dbReference type="GeneTree" id="ENSGT01140000282565"/>
<evidence type="ECO:0000256" key="6">
    <source>
        <dbReference type="ARBA" id="ARBA00023136"/>
    </source>
</evidence>
<dbReference type="InterPro" id="IPR050895">
    <property type="entry name" value="XK-related_scramblase"/>
</dbReference>
<reference evidence="8" key="2">
    <citation type="submission" date="2025-09" db="UniProtKB">
        <authorList>
            <consortium name="Ensembl"/>
        </authorList>
    </citation>
    <scope>IDENTIFICATION</scope>
</reference>
<dbReference type="GO" id="GO:0070782">
    <property type="term" value="P:phosphatidylserine exposure on apoptotic cell surface"/>
    <property type="evidence" value="ECO:0007669"/>
    <property type="project" value="TreeGrafter"/>
</dbReference>
<evidence type="ECO:0000256" key="7">
    <source>
        <dbReference type="RuleBase" id="RU910716"/>
    </source>
</evidence>
<keyword evidence="3" id="KW-1003">Cell membrane</keyword>
<dbReference type="Pfam" id="PF09815">
    <property type="entry name" value="XK-related"/>
    <property type="match status" value="1"/>
</dbReference>
<dbReference type="GO" id="GO:1902742">
    <property type="term" value="P:apoptotic process involved in development"/>
    <property type="evidence" value="ECO:0007669"/>
    <property type="project" value="TreeGrafter"/>
</dbReference>
<dbReference type="Ensembl" id="ENSHCOT00000016317.1">
    <property type="protein sequence ID" value="ENSHCOP00000010025.1"/>
    <property type="gene ID" value="ENSHCOG00000012570.1"/>
</dbReference>
<feature type="transmembrane region" description="Helical" evidence="7">
    <location>
        <begin position="12"/>
        <end position="36"/>
    </location>
</feature>
<dbReference type="InterPro" id="IPR018629">
    <property type="entry name" value="XK-rel"/>
</dbReference>
<evidence type="ECO:0000256" key="3">
    <source>
        <dbReference type="ARBA" id="ARBA00022475"/>
    </source>
</evidence>
<name>A0A3Q2XYF3_HIPCM</name>
<keyword evidence="4 7" id="KW-0812">Transmembrane</keyword>
<keyword evidence="6 7" id="KW-0472">Membrane</keyword>
<comment type="similarity">
    <text evidence="2 7">Belongs to the XK family.</text>
</comment>
<protein>
    <recommendedName>
        <fullName evidence="7">XK-related protein</fullName>
    </recommendedName>
</protein>
<dbReference type="GO" id="GO:0043652">
    <property type="term" value="P:engulfment of apoptotic cell"/>
    <property type="evidence" value="ECO:0007669"/>
    <property type="project" value="TreeGrafter"/>
</dbReference>
<evidence type="ECO:0000256" key="4">
    <source>
        <dbReference type="ARBA" id="ARBA00022692"/>
    </source>
</evidence>
<sequence>MSAFKFSKLDCFLTYVGLAFLLLDIGLDIWTAVSLYQEEDYVYLGILIFVLLGSSMLAQAYSWLWYTYDDFVRLTKIVWLLHVSSPTFLTLFFPRHAGVVEITSCGCITKTQDPVDAAVFLTHDLSMLRLFEAFSESAPQLVLMLTIMLQRGQLDPLTALGSASAIAFSVTTYHRSLRSFLPDKEEQRIASSLIYFVWNLLLIFSRLAAVALFASILPCFVFTHFICSWMILFFCAWRCKTTFMDSPGGEWLYQATVAVIWYFDWFNVVEERTRYKTTLYHGFILLDISLICGLWCWRMHTQPPSFKIPLLYACIIAFSVVAFYIFGLILKIIYYKCFHPNLTKKELRGDSTSASEKAVICIAQSPSHLYRFSLRDDVKLIKLAFILNFTTSPNPFT</sequence>
<evidence type="ECO:0000256" key="5">
    <source>
        <dbReference type="ARBA" id="ARBA00022989"/>
    </source>
</evidence>
<keyword evidence="9" id="KW-1185">Reference proteome</keyword>
<organism evidence="8 9">
    <name type="scientific">Hippocampus comes</name>
    <name type="common">Tiger tail seahorse</name>
    <dbReference type="NCBI Taxonomy" id="109280"/>
    <lineage>
        <taxon>Eukaryota</taxon>
        <taxon>Metazoa</taxon>
        <taxon>Chordata</taxon>
        <taxon>Craniata</taxon>
        <taxon>Vertebrata</taxon>
        <taxon>Euteleostomi</taxon>
        <taxon>Actinopterygii</taxon>
        <taxon>Neopterygii</taxon>
        <taxon>Teleostei</taxon>
        <taxon>Neoteleostei</taxon>
        <taxon>Acanthomorphata</taxon>
        <taxon>Syngnathiaria</taxon>
        <taxon>Syngnathiformes</taxon>
        <taxon>Syngnathoidei</taxon>
        <taxon>Syngnathidae</taxon>
        <taxon>Hippocampus</taxon>
    </lineage>
</organism>
<comment type="subcellular location">
    <subcellularLocation>
        <location evidence="1">Cell membrane</location>
        <topology evidence="1">Multi-pass membrane protein</topology>
    </subcellularLocation>
    <subcellularLocation>
        <location evidence="7">Membrane</location>
        <topology evidence="7">Multi-pass membrane protein</topology>
    </subcellularLocation>
</comment>
<dbReference type="Proteomes" id="UP000264820">
    <property type="component" value="Unplaced"/>
</dbReference>
<evidence type="ECO:0000256" key="2">
    <source>
        <dbReference type="ARBA" id="ARBA00008789"/>
    </source>
</evidence>
<feature type="transmembrane region" description="Helical" evidence="7">
    <location>
        <begin position="42"/>
        <end position="65"/>
    </location>
</feature>
<proteinExistence type="inferred from homology"/>